<name>A0A317UYL4_9EURO</name>
<proteinExistence type="predicted"/>
<evidence type="ECO:0000313" key="3">
    <source>
        <dbReference type="Proteomes" id="UP000247233"/>
    </source>
</evidence>
<keyword evidence="3" id="KW-1185">Reference proteome</keyword>
<keyword evidence="1" id="KW-0732">Signal</keyword>
<comment type="caution">
    <text evidence="2">The sequence shown here is derived from an EMBL/GenBank/DDBJ whole genome shotgun (WGS) entry which is preliminary data.</text>
</comment>
<organism evidence="2 3">
    <name type="scientific">Aspergillus heteromorphus CBS 117.55</name>
    <dbReference type="NCBI Taxonomy" id="1448321"/>
    <lineage>
        <taxon>Eukaryota</taxon>
        <taxon>Fungi</taxon>
        <taxon>Dikarya</taxon>
        <taxon>Ascomycota</taxon>
        <taxon>Pezizomycotina</taxon>
        <taxon>Eurotiomycetes</taxon>
        <taxon>Eurotiomycetidae</taxon>
        <taxon>Eurotiales</taxon>
        <taxon>Aspergillaceae</taxon>
        <taxon>Aspergillus</taxon>
        <taxon>Aspergillus subgen. Circumdati</taxon>
    </lineage>
</organism>
<dbReference type="GeneID" id="37066544"/>
<evidence type="ECO:0000256" key="1">
    <source>
        <dbReference type="SAM" id="SignalP"/>
    </source>
</evidence>
<dbReference type="VEuPathDB" id="FungiDB:BO70DRAFT_366332"/>
<sequence>MKLLILLILSLAVLVSAQTAVIPMLFDVIDGEETRVASIVGSMSRADPCAREGPRSLASRELTKVDRVGLPRNHVPRQLPRRRGTHPHRRGIADHGAVWRLDRPDVPDGRLLGGRLHHLNLYNYSRLGAHRSIRVKPS</sequence>
<feature type="chain" id="PRO_5016451290" evidence="1">
    <location>
        <begin position="18"/>
        <end position="138"/>
    </location>
</feature>
<dbReference type="AlphaFoldDB" id="A0A317UYL4"/>
<feature type="signal peptide" evidence="1">
    <location>
        <begin position="1"/>
        <end position="17"/>
    </location>
</feature>
<dbReference type="EMBL" id="MSFL01000041">
    <property type="protein sequence ID" value="PWY67153.1"/>
    <property type="molecule type" value="Genomic_DNA"/>
</dbReference>
<reference evidence="2 3" key="1">
    <citation type="submission" date="2016-12" db="EMBL/GenBank/DDBJ databases">
        <title>The genomes of Aspergillus section Nigri reveals drivers in fungal speciation.</title>
        <authorList>
            <consortium name="DOE Joint Genome Institute"/>
            <person name="Vesth T.C."/>
            <person name="Nybo J."/>
            <person name="Theobald S."/>
            <person name="Brandl J."/>
            <person name="Frisvad J.C."/>
            <person name="Nielsen K.F."/>
            <person name="Lyhne E.K."/>
            <person name="Kogle M.E."/>
            <person name="Kuo A."/>
            <person name="Riley R."/>
            <person name="Clum A."/>
            <person name="Nolan M."/>
            <person name="Lipzen A."/>
            <person name="Salamov A."/>
            <person name="Henrissat B."/>
            <person name="Wiebenga A."/>
            <person name="De Vries R.P."/>
            <person name="Grigoriev I.V."/>
            <person name="Mortensen U.H."/>
            <person name="Andersen M.R."/>
            <person name="Baker S.E."/>
        </authorList>
    </citation>
    <scope>NUCLEOTIDE SEQUENCE [LARGE SCALE GENOMIC DNA]</scope>
    <source>
        <strain evidence="2 3">CBS 117.55</strain>
    </source>
</reference>
<accession>A0A317UYL4</accession>
<dbReference type="Proteomes" id="UP000247233">
    <property type="component" value="Unassembled WGS sequence"/>
</dbReference>
<gene>
    <name evidence="2" type="ORF">BO70DRAFT_366332</name>
</gene>
<protein>
    <submittedName>
        <fullName evidence="2">Uncharacterized protein</fullName>
    </submittedName>
</protein>
<evidence type="ECO:0000313" key="2">
    <source>
        <dbReference type="EMBL" id="PWY67153.1"/>
    </source>
</evidence>
<dbReference type="RefSeq" id="XP_025394941.1">
    <property type="nucleotide sequence ID" value="XM_025544307.1"/>
</dbReference>